<evidence type="ECO:0000256" key="1">
    <source>
        <dbReference type="SAM" id="SignalP"/>
    </source>
</evidence>
<dbReference type="Proteomes" id="UP000002139">
    <property type="component" value="Chromosome"/>
</dbReference>
<evidence type="ECO:0008006" key="4">
    <source>
        <dbReference type="Google" id="ProtNLM"/>
    </source>
</evidence>
<dbReference type="HOGENOM" id="CLU_1383381_0_0_7"/>
<feature type="signal peptide" evidence="1">
    <location>
        <begin position="1"/>
        <end position="26"/>
    </location>
</feature>
<dbReference type="KEGG" id="scl:sce1070"/>
<proteinExistence type="predicted"/>
<organism evidence="2 3">
    <name type="scientific">Sorangium cellulosum (strain So ce56)</name>
    <name type="common">Polyangium cellulosum (strain So ce56)</name>
    <dbReference type="NCBI Taxonomy" id="448385"/>
    <lineage>
        <taxon>Bacteria</taxon>
        <taxon>Pseudomonadati</taxon>
        <taxon>Myxococcota</taxon>
        <taxon>Polyangia</taxon>
        <taxon>Polyangiales</taxon>
        <taxon>Polyangiaceae</taxon>
        <taxon>Sorangium</taxon>
    </lineage>
</organism>
<keyword evidence="3" id="KW-1185">Reference proteome</keyword>
<dbReference type="AlphaFoldDB" id="A9F023"/>
<sequence>MLRALAPRMMPAAGAAPLRLALAALATVGPAGGCVADHERPAASVDSQAGLPPWEGRAREVFDDNIEPAAVGFSLDGPSPRSDPFLRERAQTGDVVARVRVNTVTVDSIGEQSTYHLGIQVGYPPLATPRAPDRAFELHIRPQSRAFGVAKAIDARLRGLTFIAFIRRFAGEAGEPEIHWHLSPDTAEVAAAVKEAVVLGELSAP</sequence>
<evidence type="ECO:0000313" key="3">
    <source>
        <dbReference type="Proteomes" id="UP000002139"/>
    </source>
</evidence>
<dbReference type="EMBL" id="AM746676">
    <property type="protein sequence ID" value="CAN91227.1"/>
    <property type="molecule type" value="Genomic_DNA"/>
</dbReference>
<evidence type="ECO:0000313" key="2">
    <source>
        <dbReference type="EMBL" id="CAN91227.1"/>
    </source>
</evidence>
<feature type="chain" id="PRO_5002735503" description="Cobalamin ABC transporter substrate-binding protein" evidence="1">
    <location>
        <begin position="27"/>
        <end position="205"/>
    </location>
</feature>
<protein>
    <recommendedName>
        <fullName evidence="4">Cobalamin ABC transporter substrate-binding protein</fullName>
    </recommendedName>
</protein>
<accession>A9F023</accession>
<dbReference type="STRING" id="448385.sce1070"/>
<keyword evidence="1" id="KW-0732">Signal</keyword>
<gene>
    <name evidence="2" type="ordered locus">sce1070</name>
</gene>
<reference evidence="2 3" key="1">
    <citation type="journal article" date="2007" name="Nat. Biotechnol.">
        <title>Complete genome sequence of the myxobacterium Sorangium cellulosum.</title>
        <authorList>
            <person name="Schneiker S."/>
            <person name="Perlova O."/>
            <person name="Kaiser O."/>
            <person name="Gerth K."/>
            <person name="Alici A."/>
            <person name="Altmeyer M.O."/>
            <person name="Bartels D."/>
            <person name="Bekel T."/>
            <person name="Beyer S."/>
            <person name="Bode E."/>
            <person name="Bode H.B."/>
            <person name="Bolten C.J."/>
            <person name="Choudhuri J.V."/>
            <person name="Doss S."/>
            <person name="Elnakady Y.A."/>
            <person name="Frank B."/>
            <person name="Gaigalat L."/>
            <person name="Goesmann A."/>
            <person name="Groeger C."/>
            <person name="Gross F."/>
            <person name="Jelsbak L."/>
            <person name="Jelsbak L."/>
            <person name="Kalinowski J."/>
            <person name="Kegler C."/>
            <person name="Knauber T."/>
            <person name="Konietzny S."/>
            <person name="Kopp M."/>
            <person name="Krause L."/>
            <person name="Krug D."/>
            <person name="Linke B."/>
            <person name="Mahmud T."/>
            <person name="Martinez-Arias R."/>
            <person name="McHardy A.C."/>
            <person name="Merai M."/>
            <person name="Meyer F."/>
            <person name="Mormann S."/>
            <person name="Munoz-Dorado J."/>
            <person name="Perez J."/>
            <person name="Pradella S."/>
            <person name="Rachid S."/>
            <person name="Raddatz G."/>
            <person name="Rosenau F."/>
            <person name="Rueckert C."/>
            <person name="Sasse F."/>
            <person name="Scharfe M."/>
            <person name="Schuster S.C."/>
            <person name="Suen G."/>
            <person name="Treuner-Lange A."/>
            <person name="Velicer G.J."/>
            <person name="Vorholter F.-J."/>
            <person name="Weissman K.J."/>
            <person name="Welch R.D."/>
            <person name="Wenzel S.C."/>
            <person name="Whitworth D.E."/>
            <person name="Wilhelm S."/>
            <person name="Wittmann C."/>
            <person name="Bloecker H."/>
            <person name="Puehler A."/>
            <person name="Mueller R."/>
        </authorList>
    </citation>
    <scope>NUCLEOTIDE SEQUENCE [LARGE SCALE GENOMIC DNA]</scope>
    <source>
        <strain evidence="3">So ce56</strain>
    </source>
</reference>
<name>A9F023_SORC5</name>